<feature type="region of interest" description="Disordered" evidence="1">
    <location>
        <begin position="175"/>
        <end position="200"/>
    </location>
</feature>
<dbReference type="AlphaFoldDB" id="A0AAD9K2I2"/>
<dbReference type="PANTHER" id="PTHR35444">
    <property type="entry name" value="RIKEN CDNA 1700001C19 GENE"/>
    <property type="match status" value="1"/>
</dbReference>
<reference evidence="2" key="1">
    <citation type="journal article" date="2023" name="Mol. Biol. Evol.">
        <title>Third-Generation Sequencing Reveals the Adaptive Role of the Epigenome in Three Deep-Sea Polychaetes.</title>
        <authorList>
            <person name="Perez M."/>
            <person name="Aroh O."/>
            <person name="Sun Y."/>
            <person name="Lan Y."/>
            <person name="Juniper S.K."/>
            <person name="Young C.R."/>
            <person name="Angers B."/>
            <person name="Qian P.Y."/>
        </authorList>
    </citation>
    <scope>NUCLEOTIDE SEQUENCE</scope>
    <source>
        <strain evidence="2">P08H-3</strain>
    </source>
</reference>
<dbReference type="Proteomes" id="UP001208570">
    <property type="component" value="Unassembled WGS sequence"/>
</dbReference>
<feature type="compositionally biased region" description="Polar residues" evidence="1">
    <location>
        <begin position="175"/>
        <end position="197"/>
    </location>
</feature>
<protein>
    <submittedName>
        <fullName evidence="2">Uncharacterized protein</fullName>
    </submittedName>
</protein>
<evidence type="ECO:0000256" key="1">
    <source>
        <dbReference type="SAM" id="MobiDB-lite"/>
    </source>
</evidence>
<evidence type="ECO:0000313" key="2">
    <source>
        <dbReference type="EMBL" id="KAK2162750.1"/>
    </source>
</evidence>
<proteinExistence type="predicted"/>
<feature type="non-terminal residue" evidence="2">
    <location>
        <position position="1"/>
    </location>
</feature>
<keyword evidence="3" id="KW-1185">Reference proteome</keyword>
<sequence length="264" mass="30188">KKHTKNFHDSDVLQQELLRKNGLPRELWATVVLRQAPRCNTPPLGRLQRKRGTRWQRTKHATVYTERRLDDGILLKPRPQRRYPSVVVTFCPINHRDDDGMEPILTVVYTFSGQSELSVSKSGKPGYRLWQKRPDCPSQRSPPQSLNPRILAWERLEARRLEKLGLKTSPRNFASLRSSHRLASQNPEPGQDMSSGTWGPVAATKERNAKLSINTPTKSNSIAPFASLGKPTCGYFFNDRTDHRKKNFGIPPSDLVKWRNFSAN</sequence>
<gene>
    <name evidence="2" type="ORF">LSH36_92g02019</name>
</gene>
<organism evidence="2 3">
    <name type="scientific">Paralvinella palmiformis</name>
    <dbReference type="NCBI Taxonomy" id="53620"/>
    <lineage>
        <taxon>Eukaryota</taxon>
        <taxon>Metazoa</taxon>
        <taxon>Spiralia</taxon>
        <taxon>Lophotrochozoa</taxon>
        <taxon>Annelida</taxon>
        <taxon>Polychaeta</taxon>
        <taxon>Sedentaria</taxon>
        <taxon>Canalipalpata</taxon>
        <taxon>Terebellida</taxon>
        <taxon>Terebelliformia</taxon>
        <taxon>Alvinellidae</taxon>
        <taxon>Paralvinella</taxon>
    </lineage>
</organism>
<dbReference type="Pfam" id="PF22581">
    <property type="entry name" value="CIMIP3"/>
    <property type="match status" value="1"/>
</dbReference>
<comment type="caution">
    <text evidence="2">The sequence shown here is derived from an EMBL/GenBank/DDBJ whole genome shotgun (WGS) entry which is preliminary data.</text>
</comment>
<evidence type="ECO:0000313" key="3">
    <source>
        <dbReference type="Proteomes" id="UP001208570"/>
    </source>
</evidence>
<dbReference type="EMBL" id="JAODUP010000092">
    <property type="protein sequence ID" value="KAK2162750.1"/>
    <property type="molecule type" value="Genomic_DNA"/>
</dbReference>
<name>A0AAD9K2I2_9ANNE</name>
<dbReference type="InterPro" id="IPR054446">
    <property type="entry name" value="CIMIP3-like"/>
</dbReference>
<accession>A0AAD9K2I2</accession>
<dbReference type="PANTHER" id="PTHR35444:SF1">
    <property type="entry name" value="RIKEN CDNA 1700001C19 GENE"/>
    <property type="match status" value="1"/>
</dbReference>